<keyword evidence="1" id="KW-1133">Transmembrane helix</keyword>
<feature type="transmembrane region" description="Helical" evidence="1">
    <location>
        <begin position="30"/>
        <end position="47"/>
    </location>
</feature>
<reference evidence="2 3" key="1">
    <citation type="submission" date="2015-11" db="EMBL/GenBank/DDBJ databases">
        <title>Sequence of Pedobacter ginsenosidimutans.</title>
        <authorList>
            <person name="Carson E."/>
            <person name="Keyser V."/>
            <person name="Newman J."/>
            <person name="Miller J."/>
        </authorList>
    </citation>
    <scope>NUCLEOTIDE SEQUENCE [LARGE SCALE GENOMIC DNA]</scope>
    <source>
        <strain evidence="2 3">KACC 14530</strain>
    </source>
</reference>
<keyword evidence="1" id="KW-0812">Transmembrane</keyword>
<evidence type="ECO:0000313" key="2">
    <source>
        <dbReference type="EMBL" id="KRT14797.1"/>
    </source>
</evidence>
<evidence type="ECO:0000313" key="3">
    <source>
        <dbReference type="Proteomes" id="UP000051950"/>
    </source>
</evidence>
<dbReference type="EMBL" id="LMZQ01000014">
    <property type="protein sequence ID" value="KRT14797.1"/>
    <property type="molecule type" value="Genomic_DNA"/>
</dbReference>
<dbReference type="RefSeq" id="WP_057933661.1">
    <property type="nucleotide sequence ID" value="NZ_LMZQ01000014.1"/>
</dbReference>
<evidence type="ECO:0000256" key="1">
    <source>
        <dbReference type="SAM" id="Phobius"/>
    </source>
</evidence>
<gene>
    <name evidence="2" type="ORF">ASU31_18020</name>
</gene>
<protein>
    <submittedName>
        <fullName evidence="2">Uncharacterized protein</fullName>
    </submittedName>
</protein>
<dbReference type="AlphaFoldDB" id="A0A0T5VLV1"/>
<dbReference type="Proteomes" id="UP000051950">
    <property type="component" value="Unassembled WGS sequence"/>
</dbReference>
<comment type="caution">
    <text evidence="2">The sequence shown here is derived from an EMBL/GenBank/DDBJ whole genome shotgun (WGS) entry which is preliminary data.</text>
</comment>
<accession>A0A0T5VLV1</accession>
<keyword evidence="3" id="KW-1185">Reference proteome</keyword>
<keyword evidence="1" id="KW-0472">Membrane</keyword>
<name>A0A0T5VLV1_9SPHI</name>
<sequence length="59" mass="6514">MENNNSKLGIAAFLSIVANTTGVQGYTKYFLLTVALISLIIGIYQYQKVFKANQLSKGR</sequence>
<dbReference type="STRING" id="687842.ASU31_18020"/>
<proteinExistence type="predicted"/>
<organism evidence="2 3">
    <name type="scientific">Pedobacter ginsenosidimutans</name>
    <dbReference type="NCBI Taxonomy" id="687842"/>
    <lineage>
        <taxon>Bacteria</taxon>
        <taxon>Pseudomonadati</taxon>
        <taxon>Bacteroidota</taxon>
        <taxon>Sphingobacteriia</taxon>
        <taxon>Sphingobacteriales</taxon>
        <taxon>Sphingobacteriaceae</taxon>
        <taxon>Pedobacter</taxon>
    </lineage>
</organism>
<dbReference type="OrthoDB" id="771497at2"/>